<dbReference type="GO" id="GO:0009306">
    <property type="term" value="P:protein secretion"/>
    <property type="evidence" value="ECO:0007669"/>
    <property type="project" value="InterPro"/>
</dbReference>
<dbReference type="AlphaFoldDB" id="A0A506U8G3"/>
<comment type="similarity">
    <text evidence="1">Belongs to the bacterial secretin family.</text>
</comment>
<protein>
    <submittedName>
        <fullName evidence="4">Uncharacterized protein</fullName>
    </submittedName>
</protein>
<dbReference type="PANTHER" id="PTHR30332:SF17">
    <property type="entry name" value="TYPE IV PILIATION SYSTEM PROTEIN DR_0774-RELATED"/>
    <property type="match status" value="1"/>
</dbReference>
<gene>
    <name evidence="4" type="ORF">FJU08_16095</name>
</gene>
<evidence type="ECO:0000259" key="3">
    <source>
        <dbReference type="Pfam" id="PF13629"/>
    </source>
</evidence>
<sequence>MNGWRGGDVMIGILAVAVKTLLARPALLLVLLLLTLSFGGSARAASDSLLVEEGKGVLVRGTAQASALFVADPSVADLQGDQASGFFIYGVSSGQTTLIGTDFAGKEIFKVNVVVVQNLSEINRLIADRFPDSSVTLKASRGSVMLSGVVPDDRVHNALLESLKPIIPDALIVDDLSERGSGIIQIDVKIIDVQRSRGRSGGFGGGLGIAWSSMSDAAAVVEGLLSSGAASVVSESTLTTTNRKKATFNAGEKIAIPMAITNSGSYPLYGVEYKNVGLAIDVSPQLLPGERISLAVNTELSNQSGSGTDVGNGTVIPNINARSFQTSVTLRSGQGFVLNTLKNAQSDSSASGGFSGGINRALALVWGGAKGQDNASNAEFIILLTPYFGKEQRGRESDPIGRPQSILENLLTTKRGGKGIAVQLYGNPGFIY</sequence>
<evidence type="ECO:0000313" key="5">
    <source>
        <dbReference type="Proteomes" id="UP000318801"/>
    </source>
</evidence>
<dbReference type="OrthoDB" id="9775455at2"/>
<evidence type="ECO:0000259" key="2">
    <source>
        <dbReference type="Pfam" id="PF00263"/>
    </source>
</evidence>
<dbReference type="PANTHER" id="PTHR30332">
    <property type="entry name" value="PROBABLE GENERAL SECRETION PATHWAY PROTEIN D"/>
    <property type="match status" value="1"/>
</dbReference>
<dbReference type="InterPro" id="IPR004846">
    <property type="entry name" value="T2SS/T3SS_dom"/>
</dbReference>
<dbReference type="InterPro" id="IPR050810">
    <property type="entry name" value="Bact_Secretion_Sys_Channel"/>
</dbReference>
<dbReference type="EMBL" id="VHLG01000011">
    <property type="protein sequence ID" value="TPW28849.1"/>
    <property type="molecule type" value="Genomic_DNA"/>
</dbReference>
<organism evidence="4 5">
    <name type="scientific">Martelella alba</name>
    <dbReference type="NCBI Taxonomy" id="2590451"/>
    <lineage>
        <taxon>Bacteria</taxon>
        <taxon>Pseudomonadati</taxon>
        <taxon>Pseudomonadota</taxon>
        <taxon>Alphaproteobacteria</taxon>
        <taxon>Hyphomicrobiales</taxon>
        <taxon>Aurantimonadaceae</taxon>
        <taxon>Martelella</taxon>
    </lineage>
</organism>
<evidence type="ECO:0000256" key="1">
    <source>
        <dbReference type="RuleBase" id="RU004003"/>
    </source>
</evidence>
<reference evidence="4 5" key="1">
    <citation type="submission" date="2019-06" db="EMBL/GenBank/DDBJ databases">
        <authorList>
            <person name="Li M."/>
        </authorList>
    </citation>
    <scope>NUCLEOTIDE SEQUENCE [LARGE SCALE GENOMIC DNA]</scope>
    <source>
        <strain evidence="4 5">BGMRC2036</strain>
    </source>
</reference>
<accession>A0A506U8G3</accession>
<feature type="domain" description="Pilus formation protein N-terminal" evidence="3">
    <location>
        <begin position="46"/>
        <end position="115"/>
    </location>
</feature>
<dbReference type="Pfam" id="PF00263">
    <property type="entry name" value="Secretin"/>
    <property type="match status" value="1"/>
</dbReference>
<proteinExistence type="inferred from homology"/>
<dbReference type="Pfam" id="PF13629">
    <property type="entry name" value="T2SS-T3SS_pil_N"/>
    <property type="match status" value="1"/>
</dbReference>
<dbReference type="InterPro" id="IPR032789">
    <property type="entry name" value="T2SS-T3SS_pil_N"/>
</dbReference>
<feature type="domain" description="Type II/III secretion system secretin-like" evidence="2">
    <location>
        <begin position="226"/>
        <end position="344"/>
    </location>
</feature>
<dbReference type="GO" id="GO:0015627">
    <property type="term" value="C:type II protein secretion system complex"/>
    <property type="evidence" value="ECO:0007669"/>
    <property type="project" value="TreeGrafter"/>
</dbReference>
<evidence type="ECO:0000313" key="4">
    <source>
        <dbReference type="EMBL" id="TPW28849.1"/>
    </source>
</evidence>
<name>A0A506U8G3_9HYPH</name>
<dbReference type="Proteomes" id="UP000318801">
    <property type="component" value="Unassembled WGS sequence"/>
</dbReference>
<keyword evidence="5" id="KW-1185">Reference proteome</keyword>
<comment type="caution">
    <text evidence="4">The sequence shown here is derived from an EMBL/GenBank/DDBJ whole genome shotgun (WGS) entry which is preliminary data.</text>
</comment>